<dbReference type="AlphaFoldDB" id="A0A016TG16"/>
<evidence type="ECO:0000313" key="2">
    <source>
        <dbReference type="Proteomes" id="UP000024635"/>
    </source>
</evidence>
<name>A0A016TG16_9BILA</name>
<accession>A0A016TG16</accession>
<dbReference type="EMBL" id="JARK01001441">
    <property type="protein sequence ID" value="EYC01646.1"/>
    <property type="molecule type" value="Genomic_DNA"/>
</dbReference>
<evidence type="ECO:0000313" key="1">
    <source>
        <dbReference type="EMBL" id="EYC01646.1"/>
    </source>
</evidence>
<dbReference type="Proteomes" id="UP000024635">
    <property type="component" value="Unassembled WGS sequence"/>
</dbReference>
<sequence>MLKDKVRISEVSEIPQLTDIPLAHRLFVTNHGIFYRKVERRLNDSRRRIRTARGHNPSRNIKYCYNSALRNELRKGRIPSYEWNGKQ</sequence>
<protein>
    <submittedName>
        <fullName evidence="1">Uncharacterized protein</fullName>
    </submittedName>
</protein>
<comment type="caution">
    <text evidence="1">The sequence shown here is derived from an EMBL/GenBank/DDBJ whole genome shotgun (WGS) entry which is preliminary data.</text>
</comment>
<proteinExistence type="predicted"/>
<organism evidence="1 2">
    <name type="scientific">Ancylostoma ceylanicum</name>
    <dbReference type="NCBI Taxonomy" id="53326"/>
    <lineage>
        <taxon>Eukaryota</taxon>
        <taxon>Metazoa</taxon>
        <taxon>Ecdysozoa</taxon>
        <taxon>Nematoda</taxon>
        <taxon>Chromadorea</taxon>
        <taxon>Rhabditida</taxon>
        <taxon>Rhabditina</taxon>
        <taxon>Rhabditomorpha</taxon>
        <taxon>Strongyloidea</taxon>
        <taxon>Ancylostomatidae</taxon>
        <taxon>Ancylostomatinae</taxon>
        <taxon>Ancylostoma</taxon>
    </lineage>
</organism>
<reference evidence="2" key="1">
    <citation type="journal article" date="2015" name="Nat. Genet.">
        <title>The genome and transcriptome of the zoonotic hookworm Ancylostoma ceylanicum identify infection-specific gene families.</title>
        <authorList>
            <person name="Schwarz E.M."/>
            <person name="Hu Y."/>
            <person name="Antoshechkin I."/>
            <person name="Miller M.M."/>
            <person name="Sternberg P.W."/>
            <person name="Aroian R.V."/>
        </authorList>
    </citation>
    <scope>NUCLEOTIDE SEQUENCE</scope>
    <source>
        <strain evidence="2">HY135</strain>
    </source>
</reference>
<keyword evidence="2" id="KW-1185">Reference proteome</keyword>
<gene>
    <name evidence="1" type="primary">Acey_s0105.g3670</name>
    <name evidence="1" type="ORF">Y032_0105g3670</name>
</gene>